<evidence type="ECO:0000313" key="4">
    <source>
        <dbReference type="Proteomes" id="UP000227088"/>
    </source>
</evidence>
<dbReference type="Pfam" id="PF17131">
    <property type="entry name" value="LolA_like"/>
    <property type="match status" value="1"/>
</dbReference>
<evidence type="ECO:0000256" key="1">
    <source>
        <dbReference type="SAM" id="SignalP"/>
    </source>
</evidence>
<sequence length="271" mass="31088">MNTFTKIASSIATTIALMAGMSAQAELNLAGLSPEEQGLAIAKERKIRDLGWEDSVSTVTMTLRNAQGEESLREMRMKSLEIADDGDKGLTIFDTPKDVKGTAFLNFSHIEKADDQWLYLPALKRVKRISSRNKSGPFMGSEFAYEDLSSFEIEKYSFKFLAEEQVNGIDCYKVEQIPTDKNSGYTRQVAWLDKEHFRGQKVEFYDRKKSLLKTLTFSEYKLYLDKYWRPMQMDMLNHQTKKSTELKTASLEFKTGLKDSDFNKATLKRAR</sequence>
<dbReference type="AlphaFoldDB" id="A0A1Y5HDP9"/>
<protein>
    <submittedName>
        <fullName evidence="3">Outer membrane lipoprotein-sorting protein</fullName>
    </submittedName>
</protein>
<evidence type="ECO:0000313" key="3">
    <source>
        <dbReference type="EMBL" id="OUS35349.1"/>
    </source>
</evidence>
<reference evidence="4" key="1">
    <citation type="journal article" date="2017" name="Proc. Natl. Acad. Sci. U.S.A.">
        <title>Simulation of Deepwater Horizon oil plume reveals substrate specialization within a complex community of hydrocarbon degraders.</title>
        <authorList>
            <person name="Hu P."/>
            <person name="Dubinsky E.A."/>
            <person name="Probst A.J."/>
            <person name="Wang J."/>
            <person name="Sieber C.M.K."/>
            <person name="Tom L.M."/>
            <person name="Gardinali P."/>
            <person name="Banfield J.F."/>
            <person name="Atlas R.M."/>
            <person name="Andersen G.L."/>
        </authorList>
    </citation>
    <scope>NUCLEOTIDE SEQUENCE [LARGE SCALE GENOMIC DNA]</scope>
</reference>
<dbReference type="EMBL" id="MABE01000690">
    <property type="protein sequence ID" value="OUS35349.1"/>
    <property type="molecule type" value="Genomic_DNA"/>
</dbReference>
<dbReference type="InterPro" id="IPR033399">
    <property type="entry name" value="TP_0789-like"/>
</dbReference>
<feature type="signal peptide" evidence="1">
    <location>
        <begin position="1"/>
        <end position="25"/>
    </location>
</feature>
<gene>
    <name evidence="3" type="ORF">A9R00_12075</name>
</gene>
<feature type="domain" description="Uncharacterized protein TP-0789" evidence="2">
    <location>
        <begin position="87"/>
        <end position="269"/>
    </location>
</feature>
<proteinExistence type="predicted"/>
<dbReference type="CDD" id="cd16329">
    <property type="entry name" value="LolA_like"/>
    <property type="match status" value="1"/>
</dbReference>
<accession>A0A1Y5HDP9</accession>
<keyword evidence="1" id="KW-0732">Signal</keyword>
<name>A0A1Y5HDP9_OLEAN</name>
<dbReference type="Gene3D" id="2.50.20.10">
    <property type="entry name" value="Lipoprotein localisation LolA/LolB/LppX"/>
    <property type="match status" value="1"/>
</dbReference>
<comment type="caution">
    <text evidence="3">The sequence shown here is derived from an EMBL/GenBank/DDBJ whole genome shotgun (WGS) entry which is preliminary data.</text>
</comment>
<feature type="chain" id="PRO_5012373379" evidence="1">
    <location>
        <begin position="26"/>
        <end position="271"/>
    </location>
</feature>
<dbReference type="Proteomes" id="UP000227088">
    <property type="component" value="Unassembled WGS sequence"/>
</dbReference>
<keyword evidence="3" id="KW-0449">Lipoprotein</keyword>
<evidence type="ECO:0000259" key="2">
    <source>
        <dbReference type="Pfam" id="PF17131"/>
    </source>
</evidence>
<organism evidence="3 4">
    <name type="scientific">Oleispira antarctica</name>
    <dbReference type="NCBI Taxonomy" id="188908"/>
    <lineage>
        <taxon>Bacteria</taxon>
        <taxon>Pseudomonadati</taxon>
        <taxon>Pseudomonadota</taxon>
        <taxon>Gammaproteobacteria</taxon>
        <taxon>Oceanospirillales</taxon>
        <taxon>Oceanospirillaceae</taxon>
        <taxon>Oleispira</taxon>
    </lineage>
</organism>